<keyword evidence="1" id="KW-0812">Transmembrane</keyword>
<protein>
    <submittedName>
        <fullName evidence="2">Uncharacterized protein</fullName>
    </submittedName>
</protein>
<organism evidence="2 3">
    <name type="scientific">Rhizoctonia solani</name>
    <dbReference type="NCBI Taxonomy" id="456999"/>
    <lineage>
        <taxon>Eukaryota</taxon>
        <taxon>Fungi</taxon>
        <taxon>Dikarya</taxon>
        <taxon>Basidiomycota</taxon>
        <taxon>Agaricomycotina</taxon>
        <taxon>Agaricomycetes</taxon>
        <taxon>Cantharellales</taxon>
        <taxon>Ceratobasidiaceae</taxon>
        <taxon>Rhizoctonia</taxon>
    </lineage>
</organism>
<evidence type="ECO:0000313" key="2">
    <source>
        <dbReference type="EMBL" id="CAE6533106.1"/>
    </source>
</evidence>
<accession>A0A8H3DQH0</accession>
<keyword evidence="1" id="KW-0472">Membrane</keyword>
<evidence type="ECO:0000256" key="1">
    <source>
        <dbReference type="SAM" id="Phobius"/>
    </source>
</evidence>
<comment type="caution">
    <text evidence="2">The sequence shown here is derived from an EMBL/GenBank/DDBJ whole genome shotgun (WGS) entry which is preliminary data.</text>
</comment>
<keyword evidence="1" id="KW-1133">Transmembrane helix</keyword>
<evidence type="ECO:0000313" key="3">
    <source>
        <dbReference type="Proteomes" id="UP000663843"/>
    </source>
</evidence>
<dbReference type="EMBL" id="CAJMWT010008397">
    <property type="protein sequence ID" value="CAE6533106.1"/>
    <property type="molecule type" value="Genomic_DNA"/>
</dbReference>
<name>A0A8H3DQH0_9AGAM</name>
<dbReference type="Proteomes" id="UP000663843">
    <property type="component" value="Unassembled WGS sequence"/>
</dbReference>
<dbReference type="AlphaFoldDB" id="A0A8H3DQH0"/>
<reference evidence="2" key="1">
    <citation type="submission" date="2021-01" db="EMBL/GenBank/DDBJ databases">
        <authorList>
            <person name="Kaushik A."/>
        </authorList>
    </citation>
    <scope>NUCLEOTIDE SEQUENCE</scope>
    <source>
        <strain evidence="2">AG2-2IIIB</strain>
    </source>
</reference>
<sequence>MSNDLKACKEGLHNVRQLIGAASTQSRPPAIVVPLPTQFTNDSTTIRTRTPTRASTIYEEIELSTYLRPESAKLGSMPSTPLSSVFARRGSNGSVSLKVAEEPEGSIFPNTTYRTDIITFCSHVRLNPALESARITHVQARKSQRLPFLHEYLLVYFATSDSQRFVARIDRLGKVGSSSTSEDERSRGVASNTAIQEIGVYHIQDPQSGVDSADTPWLARDGTWGSKPVVTLVTREAHMHISHHLKTAPENSSQHPTLGDVSRLLEGVLLEMPAYHLTTANCYLMTRSSLLLLQRCYPHAFECYLGGTSSEPIDSSSLAEPVWTGLVRWYLPFAALFMSVYLFLLVTTYYLMSAQFTFSTHTRVAYGARYALHYGFDVPLPLGFIHAYMNSLETSANTIVVNLSAQFLIMRDGNPSPIAQTPPFTVMFDNPWMALAIWWMVGSVIAFFVFVIITVEYGGFVVFVFMLILCVWFNLKYGDSGVGMGLDEEAETAGLSLFDPPTSTES</sequence>
<feature type="transmembrane region" description="Helical" evidence="1">
    <location>
        <begin position="432"/>
        <end position="451"/>
    </location>
</feature>
<proteinExistence type="predicted"/>
<feature type="transmembrane region" description="Helical" evidence="1">
    <location>
        <begin position="457"/>
        <end position="475"/>
    </location>
</feature>
<gene>
    <name evidence="2" type="ORF">RDB_LOCUS181653</name>
</gene>
<feature type="transmembrane region" description="Helical" evidence="1">
    <location>
        <begin position="329"/>
        <end position="351"/>
    </location>
</feature>